<dbReference type="PIRSF" id="PIRSF004846">
    <property type="entry name" value="ModA"/>
    <property type="match status" value="1"/>
</dbReference>
<keyword evidence="3 4" id="KW-0732">Signal</keyword>
<dbReference type="RefSeq" id="WP_251517931.1">
    <property type="nucleotide sequence ID" value="NZ_CP128355.1"/>
</dbReference>
<dbReference type="PANTHER" id="PTHR30632">
    <property type="entry name" value="MOLYBDATE-BINDING PERIPLASMIC PROTEIN"/>
    <property type="match status" value="1"/>
</dbReference>
<organism evidence="5 6">
    <name type="scientific">Staphylococcus hsinchuensis</name>
    <dbReference type="NCBI Taxonomy" id="3051183"/>
    <lineage>
        <taxon>Bacteria</taxon>
        <taxon>Bacillati</taxon>
        <taxon>Bacillota</taxon>
        <taxon>Bacilli</taxon>
        <taxon>Bacillales</taxon>
        <taxon>Staphylococcaceae</taxon>
        <taxon>Staphylococcus</taxon>
    </lineage>
</organism>
<evidence type="ECO:0000313" key="5">
    <source>
        <dbReference type="EMBL" id="XAF70723.1"/>
    </source>
</evidence>
<dbReference type="InterPro" id="IPR050682">
    <property type="entry name" value="ModA/WtpA"/>
</dbReference>
<name>A0ABZ3EE50_9STAP</name>
<dbReference type="Pfam" id="PF13531">
    <property type="entry name" value="SBP_bac_11"/>
    <property type="match status" value="1"/>
</dbReference>
<evidence type="ECO:0000256" key="1">
    <source>
        <dbReference type="ARBA" id="ARBA00009175"/>
    </source>
</evidence>
<feature type="chain" id="PRO_5046489224" evidence="4">
    <location>
        <begin position="21"/>
        <end position="257"/>
    </location>
</feature>
<dbReference type="SUPFAM" id="SSF53850">
    <property type="entry name" value="Periplasmic binding protein-like II"/>
    <property type="match status" value="1"/>
</dbReference>
<feature type="signal peptide" evidence="4">
    <location>
        <begin position="1"/>
        <end position="20"/>
    </location>
</feature>
<proteinExistence type="inferred from homology"/>
<dbReference type="EMBL" id="CP128355">
    <property type="protein sequence ID" value="XAF70723.1"/>
    <property type="molecule type" value="Genomic_DNA"/>
</dbReference>
<reference evidence="5 6" key="1">
    <citation type="journal article" date="2024" name="Pathogens">
        <title>Staphylococcus hsinchuensis sp. nov., Isolated from Soymilk.</title>
        <authorList>
            <person name="Wang Y.T."/>
            <person name="Lin Y.C."/>
            <person name="Hsieh Y.H."/>
            <person name="Lin Y.T."/>
            <person name="Hamada M."/>
            <person name="Chen C.C."/>
            <person name="Liou J.S."/>
            <person name="Lee A.Y."/>
            <person name="Zhang W.L."/>
            <person name="Chen Y.T."/>
            <person name="Huang C.H."/>
        </authorList>
    </citation>
    <scope>NUCLEOTIDE SEQUENCE [LARGE SCALE GENOMIC DNA]</scope>
    <source>
        <strain evidence="5 6">H164</strain>
    </source>
</reference>
<comment type="similarity">
    <text evidence="1">Belongs to the bacterial solute-binding protein ModA family.</text>
</comment>
<evidence type="ECO:0000256" key="2">
    <source>
        <dbReference type="ARBA" id="ARBA00022723"/>
    </source>
</evidence>
<dbReference type="Gene3D" id="3.40.190.10">
    <property type="entry name" value="Periplasmic binding protein-like II"/>
    <property type="match status" value="2"/>
</dbReference>
<dbReference type="NCBIfam" id="TIGR01256">
    <property type="entry name" value="modA"/>
    <property type="match status" value="1"/>
</dbReference>
<protein>
    <submittedName>
        <fullName evidence="5">Molybdate ABC transporter substrate-binding protein</fullName>
    </submittedName>
</protein>
<sequence>MKKRLLTAFITLGLISSTVAGCEMPRKNESQTSNDDKHTLHIAAAASLTDVTKALEKAFEKQHKGVNIEFNYGGSGSLRQQIKNGAPVDVFMSANTKDIDALKGKANNKFIYAQNKLVLIGQKDTRYKSVKSLKQEDKLAIGEPKSVPAGKYAQQYLTNHHLYKQVQPKLVFAKDVRQVLNYVEKGNAQLGYVYQTDYYQSKRNNSNQVKVIDHLSLKQPIKYEGATVSDKKMGKQWMQFLKSKQAKKILKKYHFEV</sequence>
<gene>
    <name evidence="5" type="primary">modA</name>
    <name evidence="5" type="ORF">QQM35_00980</name>
</gene>
<keyword evidence="2" id="KW-0479">Metal-binding</keyword>
<dbReference type="InterPro" id="IPR005950">
    <property type="entry name" value="ModA"/>
</dbReference>
<keyword evidence="6" id="KW-1185">Reference proteome</keyword>
<evidence type="ECO:0000256" key="3">
    <source>
        <dbReference type="ARBA" id="ARBA00022729"/>
    </source>
</evidence>
<accession>A0ABZ3EE50</accession>
<dbReference type="PANTHER" id="PTHR30632:SF0">
    <property type="entry name" value="SULFATE-BINDING PROTEIN"/>
    <property type="match status" value="1"/>
</dbReference>
<evidence type="ECO:0000256" key="4">
    <source>
        <dbReference type="SAM" id="SignalP"/>
    </source>
</evidence>
<evidence type="ECO:0000313" key="6">
    <source>
        <dbReference type="Proteomes" id="UP001436297"/>
    </source>
</evidence>
<dbReference type="Proteomes" id="UP001436297">
    <property type="component" value="Chromosome"/>
</dbReference>
<dbReference type="PROSITE" id="PS51257">
    <property type="entry name" value="PROKAR_LIPOPROTEIN"/>
    <property type="match status" value="1"/>
</dbReference>